<dbReference type="Proteomes" id="UP000676967">
    <property type="component" value="Chromosome"/>
</dbReference>
<dbReference type="Gene3D" id="3.30.70.360">
    <property type="match status" value="1"/>
</dbReference>
<name>A0ABM7LYZ2_9ACTN</name>
<sequence length="483" mass="48010">MPTIPGMFTALDALPFADRLISLRHALHREPELGLDLPLSQAKVLGALAGLPLEITIGTGLTSVTAVLRGGRPGPAVLLRGDMDALPVQEESGVAYASTIPGVMHACGHDIHTSAVVGAAHLLAARRAELAGDVVFMFQPGEEGQRGAKVMIEEGVLDAAGSRVVAAYAIHVASTMLPLGVVATRPGTILAASDSVTVTVHGKGGHGSSPHLAVDPVPALCEMVTALQTMITRTADAFDPAVLTVGSIHAGSAFNVIPEMGTFQATVRTFSPGTHRKIQAAVKRVVQGIADAHGVRVEIDYQANYPVTVNDPAEAAFALATVRGLVGPQRAFQAPQPVAGAEDFSFVLEQVPGAYLMVGAVPPGTDPGAAPMNHAPQAVFDDRSVLEAATVLASLAAARLAKASSDAVPAAATNPAAAPDTAPDTASGAASNPASGAASGAVSGAASGAVSGAASGAVSGVASNPASGAASDTVSGAASGAAE</sequence>
<dbReference type="InterPro" id="IPR017439">
    <property type="entry name" value="Amidohydrolase"/>
</dbReference>
<gene>
    <name evidence="3" type="ORF">Aiant_52070</name>
</gene>
<accession>A0ABM7LYZ2</accession>
<keyword evidence="4" id="KW-1185">Reference proteome</keyword>
<dbReference type="InterPro" id="IPR036264">
    <property type="entry name" value="Bact_exopeptidase_dim_dom"/>
</dbReference>
<dbReference type="NCBIfam" id="TIGR01891">
    <property type="entry name" value="amidohydrolases"/>
    <property type="match status" value="1"/>
</dbReference>
<evidence type="ECO:0000259" key="2">
    <source>
        <dbReference type="Pfam" id="PF07687"/>
    </source>
</evidence>
<organism evidence="3 4">
    <name type="scientific">Actinoplanes ianthinogenes</name>
    <dbReference type="NCBI Taxonomy" id="122358"/>
    <lineage>
        <taxon>Bacteria</taxon>
        <taxon>Bacillati</taxon>
        <taxon>Actinomycetota</taxon>
        <taxon>Actinomycetes</taxon>
        <taxon>Micromonosporales</taxon>
        <taxon>Micromonosporaceae</taxon>
        <taxon>Actinoplanes</taxon>
    </lineage>
</organism>
<dbReference type="CDD" id="cd03886">
    <property type="entry name" value="M20_Acy1"/>
    <property type="match status" value="1"/>
</dbReference>
<dbReference type="SUPFAM" id="SSF53187">
    <property type="entry name" value="Zn-dependent exopeptidases"/>
    <property type="match status" value="1"/>
</dbReference>
<proteinExistence type="predicted"/>
<feature type="domain" description="Peptidase M20 dimerisation" evidence="2">
    <location>
        <begin position="195"/>
        <end position="287"/>
    </location>
</feature>
<dbReference type="PANTHER" id="PTHR11014:SF63">
    <property type="entry name" value="METALLOPEPTIDASE, PUTATIVE (AFU_ORTHOLOGUE AFUA_6G09600)-RELATED"/>
    <property type="match status" value="1"/>
</dbReference>
<feature type="region of interest" description="Disordered" evidence="1">
    <location>
        <begin position="455"/>
        <end position="483"/>
    </location>
</feature>
<feature type="compositionally biased region" description="Low complexity" evidence="1">
    <location>
        <begin position="455"/>
        <end position="471"/>
    </location>
</feature>
<dbReference type="Gene3D" id="3.40.630.10">
    <property type="entry name" value="Zn peptidases"/>
    <property type="match status" value="1"/>
</dbReference>
<evidence type="ECO:0000313" key="4">
    <source>
        <dbReference type="Proteomes" id="UP000676967"/>
    </source>
</evidence>
<dbReference type="EMBL" id="AP023356">
    <property type="protein sequence ID" value="BCJ44550.1"/>
    <property type="molecule type" value="Genomic_DNA"/>
</dbReference>
<protein>
    <submittedName>
        <fullName evidence="3">Amidohydrolase</fullName>
    </submittedName>
</protein>
<dbReference type="Pfam" id="PF07687">
    <property type="entry name" value="M20_dimer"/>
    <property type="match status" value="1"/>
</dbReference>
<evidence type="ECO:0000313" key="3">
    <source>
        <dbReference type="EMBL" id="BCJ44550.1"/>
    </source>
</evidence>
<dbReference type="PANTHER" id="PTHR11014">
    <property type="entry name" value="PEPTIDASE M20 FAMILY MEMBER"/>
    <property type="match status" value="1"/>
</dbReference>
<dbReference type="InterPro" id="IPR011650">
    <property type="entry name" value="Peptidase_M20_dimer"/>
</dbReference>
<dbReference type="Pfam" id="PF01546">
    <property type="entry name" value="Peptidase_M20"/>
    <property type="match status" value="1"/>
</dbReference>
<dbReference type="SUPFAM" id="SSF55031">
    <property type="entry name" value="Bacterial exopeptidase dimerisation domain"/>
    <property type="match status" value="1"/>
</dbReference>
<feature type="region of interest" description="Disordered" evidence="1">
    <location>
        <begin position="413"/>
        <end position="443"/>
    </location>
</feature>
<dbReference type="InterPro" id="IPR002933">
    <property type="entry name" value="Peptidase_M20"/>
</dbReference>
<reference evidence="3 4" key="1">
    <citation type="submission" date="2020-08" db="EMBL/GenBank/DDBJ databases">
        <title>Whole genome shotgun sequence of Actinoplanes ianthinogenes NBRC 13996.</title>
        <authorList>
            <person name="Komaki H."/>
            <person name="Tamura T."/>
        </authorList>
    </citation>
    <scope>NUCLEOTIDE SEQUENCE [LARGE SCALE GENOMIC DNA]</scope>
    <source>
        <strain evidence="3 4">NBRC 13996</strain>
    </source>
</reference>
<evidence type="ECO:0000256" key="1">
    <source>
        <dbReference type="SAM" id="MobiDB-lite"/>
    </source>
</evidence>